<gene>
    <name evidence="1" type="ORF">OFUS_LOCUS18356</name>
</gene>
<name>A0A8J1UKQ7_OWEFU</name>
<evidence type="ECO:0000313" key="1">
    <source>
        <dbReference type="EMBL" id="CAH1793516.1"/>
    </source>
</evidence>
<comment type="caution">
    <text evidence="1">The sequence shown here is derived from an EMBL/GenBank/DDBJ whole genome shotgun (WGS) entry which is preliminary data.</text>
</comment>
<dbReference type="Proteomes" id="UP000749559">
    <property type="component" value="Unassembled WGS sequence"/>
</dbReference>
<evidence type="ECO:0000313" key="2">
    <source>
        <dbReference type="Proteomes" id="UP000749559"/>
    </source>
</evidence>
<feature type="non-terminal residue" evidence="1">
    <location>
        <position position="1"/>
    </location>
</feature>
<sequence length="152" mass="17731">QRPPSCIKTCNLGLNQVSVATVPNYRYILIYNIQYSKVNDVFIQNQLPLSLIQRGFQGEQMFSQKLATSVSKKFGITIKLSCVMTWHFLNFVRNLIWASLTETRLWPAPLHHFPQHPVRVQQLKLHRGTLQGELRLWHYVKLLTTAYIQVLL</sequence>
<dbReference type="EMBL" id="CAIIXF020000009">
    <property type="protein sequence ID" value="CAH1793516.1"/>
    <property type="molecule type" value="Genomic_DNA"/>
</dbReference>
<protein>
    <submittedName>
        <fullName evidence="1">Uncharacterized protein</fullName>
    </submittedName>
</protein>
<keyword evidence="2" id="KW-1185">Reference proteome</keyword>
<proteinExistence type="predicted"/>
<accession>A0A8J1UKQ7</accession>
<dbReference type="AlphaFoldDB" id="A0A8J1UKQ7"/>
<organism evidence="1 2">
    <name type="scientific">Owenia fusiformis</name>
    <name type="common">Polychaete worm</name>
    <dbReference type="NCBI Taxonomy" id="6347"/>
    <lineage>
        <taxon>Eukaryota</taxon>
        <taxon>Metazoa</taxon>
        <taxon>Spiralia</taxon>
        <taxon>Lophotrochozoa</taxon>
        <taxon>Annelida</taxon>
        <taxon>Polychaeta</taxon>
        <taxon>Sedentaria</taxon>
        <taxon>Canalipalpata</taxon>
        <taxon>Sabellida</taxon>
        <taxon>Oweniida</taxon>
        <taxon>Oweniidae</taxon>
        <taxon>Owenia</taxon>
    </lineage>
</organism>
<reference evidence="1" key="1">
    <citation type="submission" date="2022-03" db="EMBL/GenBank/DDBJ databases">
        <authorList>
            <person name="Martin C."/>
        </authorList>
    </citation>
    <scope>NUCLEOTIDE SEQUENCE</scope>
</reference>